<name>A0ABS7ZN61_9GAMM</name>
<sequence>MPHDTSVTRLRRAQLARSTRAFVARGSRLSRCDHCLLASSHCVCGQRPQVGADCAFLFLMYQGEVFKPSNTGRLIADVVADNYAWQWSRTEHDDSLLALLADEAYAPVVVFPHEYAEVERCISTPQQLPGVAEGRRKPLFIMLDGTWREARKMFRSEYLRHLPVLGIQPQQASDYRLREAFHDHQLCTAEVGMEVLRLNGDHQAADALHAYFVLFRQQYLATKANRGPVNTD</sequence>
<gene>
    <name evidence="6" type="ORF">I9W95_03485</name>
</gene>
<evidence type="ECO:0000313" key="6">
    <source>
        <dbReference type="EMBL" id="MCA6062663.1"/>
    </source>
</evidence>
<keyword evidence="7" id="KW-1185">Reference proteome</keyword>
<dbReference type="RefSeq" id="WP_225671891.1">
    <property type="nucleotide sequence ID" value="NZ_JAEDAH010000014.1"/>
</dbReference>
<evidence type="ECO:0000256" key="2">
    <source>
        <dbReference type="ARBA" id="ARBA00022679"/>
    </source>
</evidence>
<dbReference type="InterPro" id="IPR005636">
    <property type="entry name" value="DTW"/>
</dbReference>
<dbReference type="EMBL" id="JAEDAH010000014">
    <property type="protein sequence ID" value="MCA6062663.1"/>
    <property type="molecule type" value="Genomic_DNA"/>
</dbReference>
<evidence type="ECO:0000313" key="7">
    <source>
        <dbReference type="Proteomes" id="UP000714380"/>
    </source>
</evidence>
<dbReference type="SMART" id="SM01144">
    <property type="entry name" value="DTW"/>
    <property type="match status" value="1"/>
</dbReference>
<keyword evidence="4" id="KW-0819">tRNA processing</keyword>
<accession>A0ABS7ZN61</accession>
<feature type="domain" description="DTW" evidence="5">
    <location>
        <begin position="28"/>
        <end position="224"/>
    </location>
</feature>
<dbReference type="InterPro" id="IPR039262">
    <property type="entry name" value="DTWD2/TAPT"/>
</dbReference>
<reference evidence="6 7" key="1">
    <citation type="submission" date="2020-12" db="EMBL/GenBank/DDBJ databases">
        <title>Novel Thalassolituus-related marine hydrocarbonoclastic bacteria mediated algae-derived hydrocarbons mineralization in twilight zone of the northern South China Sea.</title>
        <authorList>
            <person name="Dong C."/>
        </authorList>
    </citation>
    <scope>NUCLEOTIDE SEQUENCE [LARGE SCALE GENOMIC DNA]</scope>
    <source>
        <strain evidence="6 7">IMCC1826</strain>
    </source>
</reference>
<dbReference type="Pfam" id="PF03942">
    <property type="entry name" value="DTW"/>
    <property type="match status" value="1"/>
</dbReference>
<dbReference type="EC" id="2.5.1.25" evidence="1"/>
<keyword evidence="2" id="KW-0808">Transferase</keyword>
<evidence type="ECO:0000256" key="4">
    <source>
        <dbReference type="ARBA" id="ARBA00022694"/>
    </source>
</evidence>
<evidence type="ECO:0000256" key="1">
    <source>
        <dbReference type="ARBA" id="ARBA00012386"/>
    </source>
</evidence>
<protein>
    <recommendedName>
        <fullName evidence="1">tRNA-uridine aminocarboxypropyltransferase</fullName>
        <ecNumber evidence="1">2.5.1.25</ecNumber>
    </recommendedName>
</protein>
<evidence type="ECO:0000259" key="5">
    <source>
        <dbReference type="SMART" id="SM01144"/>
    </source>
</evidence>
<evidence type="ECO:0000256" key="3">
    <source>
        <dbReference type="ARBA" id="ARBA00022691"/>
    </source>
</evidence>
<dbReference type="Proteomes" id="UP000714380">
    <property type="component" value="Unassembled WGS sequence"/>
</dbReference>
<comment type="caution">
    <text evidence="6">The sequence shown here is derived from an EMBL/GenBank/DDBJ whole genome shotgun (WGS) entry which is preliminary data.</text>
</comment>
<proteinExistence type="predicted"/>
<dbReference type="PANTHER" id="PTHR21392:SF1">
    <property type="entry name" value="TRNA-URIDINE AMINOCARBOXYPROPYLTRANSFERASE"/>
    <property type="match status" value="1"/>
</dbReference>
<keyword evidence="3" id="KW-0949">S-adenosyl-L-methionine</keyword>
<dbReference type="PANTHER" id="PTHR21392">
    <property type="entry name" value="TRNA-URIDINE AMINOCARBOXYPROPYLTRANSFERASE 2"/>
    <property type="match status" value="1"/>
</dbReference>
<organism evidence="6 7">
    <name type="scientific">Thalassolituus marinus</name>
    <dbReference type="NCBI Taxonomy" id="671053"/>
    <lineage>
        <taxon>Bacteria</taxon>
        <taxon>Pseudomonadati</taxon>
        <taxon>Pseudomonadota</taxon>
        <taxon>Gammaproteobacteria</taxon>
        <taxon>Oceanospirillales</taxon>
        <taxon>Oceanospirillaceae</taxon>
        <taxon>Thalassolituus</taxon>
    </lineage>
</organism>